<gene>
    <name evidence="8" type="ORF">N0V93_003266</name>
</gene>
<feature type="transmembrane region" description="Helical" evidence="6">
    <location>
        <begin position="442"/>
        <end position="467"/>
    </location>
</feature>
<evidence type="ECO:0000256" key="5">
    <source>
        <dbReference type="ARBA" id="ARBA00023136"/>
    </source>
</evidence>
<dbReference type="GO" id="GO:0016020">
    <property type="term" value="C:membrane"/>
    <property type="evidence" value="ECO:0007669"/>
    <property type="project" value="UniProtKB-SubCell"/>
</dbReference>
<dbReference type="PANTHER" id="PTHR43791:SF12">
    <property type="entry name" value="MAJOR FACILITATOR SUPERFAMILY (MFS) PROFILE DOMAIN-CONTAINING PROTEIN"/>
    <property type="match status" value="1"/>
</dbReference>
<dbReference type="FunFam" id="1.20.1250.20:FF:000013">
    <property type="entry name" value="MFS general substrate transporter"/>
    <property type="match status" value="1"/>
</dbReference>
<evidence type="ECO:0000256" key="1">
    <source>
        <dbReference type="ARBA" id="ARBA00004141"/>
    </source>
</evidence>
<dbReference type="OrthoDB" id="2250022at2759"/>
<feature type="transmembrane region" description="Helical" evidence="6">
    <location>
        <begin position="152"/>
        <end position="174"/>
    </location>
</feature>
<protein>
    <recommendedName>
        <fullName evidence="7">Major facilitator superfamily (MFS) profile domain-containing protein</fullName>
    </recommendedName>
</protein>
<dbReference type="Gene3D" id="1.20.1250.20">
    <property type="entry name" value="MFS general substrate transporter like domains"/>
    <property type="match status" value="2"/>
</dbReference>
<reference evidence="8" key="1">
    <citation type="submission" date="2022-10" db="EMBL/GenBank/DDBJ databases">
        <title>Tapping the CABI collections for fungal endophytes: first genome assemblies for Collariella, Neodidymelliopsis, Ascochyta clinopodiicola, Didymella pomorum, Didymosphaeria variabile, Neocosmospora piperis and Neocucurbitaria cava.</title>
        <authorList>
            <person name="Hill R."/>
        </authorList>
    </citation>
    <scope>NUCLEOTIDE SEQUENCE</scope>
    <source>
        <strain evidence="8">IMI 355082</strain>
    </source>
</reference>
<name>A0A9W9CZY4_9PEZI</name>
<dbReference type="Pfam" id="PF07690">
    <property type="entry name" value="MFS_1"/>
    <property type="match status" value="1"/>
</dbReference>
<organism evidence="8 9">
    <name type="scientific">Gnomoniopsis smithogilvyi</name>
    <dbReference type="NCBI Taxonomy" id="1191159"/>
    <lineage>
        <taxon>Eukaryota</taxon>
        <taxon>Fungi</taxon>
        <taxon>Dikarya</taxon>
        <taxon>Ascomycota</taxon>
        <taxon>Pezizomycotina</taxon>
        <taxon>Sordariomycetes</taxon>
        <taxon>Sordariomycetidae</taxon>
        <taxon>Diaporthales</taxon>
        <taxon>Gnomoniaceae</taxon>
        <taxon>Gnomoniopsis</taxon>
    </lineage>
</organism>
<dbReference type="InterPro" id="IPR020846">
    <property type="entry name" value="MFS_dom"/>
</dbReference>
<evidence type="ECO:0000256" key="3">
    <source>
        <dbReference type="ARBA" id="ARBA00022692"/>
    </source>
</evidence>
<dbReference type="PANTHER" id="PTHR43791">
    <property type="entry name" value="PERMEASE-RELATED"/>
    <property type="match status" value="1"/>
</dbReference>
<dbReference type="GO" id="GO:0022857">
    <property type="term" value="F:transmembrane transporter activity"/>
    <property type="evidence" value="ECO:0007669"/>
    <property type="project" value="InterPro"/>
</dbReference>
<keyword evidence="4 6" id="KW-1133">Transmembrane helix</keyword>
<feature type="transmembrane region" description="Helical" evidence="6">
    <location>
        <begin position="220"/>
        <end position="242"/>
    </location>
</feature>
<evidence type="ECO:0000259" key="7">
    <source>
        <dbReference type="PROSITE" id="PS50850"/>
    </source>
</evidence>
<keyword evidence="9" id="KW-1185">Reference proteome</keyword>
<evidence type="ECO:0000313" key="9">
    <source>
        <dbReference type="Proteomes" id="UP001140453"/>
    </source>
</evidence>
<dbReference type="InterPro" id="IPR036259">
    <property type="entry name" value="MFS_trans_sf"/>
</dbReference>
<feature type="transmembrane region" description="Helical" evidence="6">
    <location>
        <begin position="289"/>
        <end position="310"/>
    </location>
</feature>
<feature type="transmembrane region" description="Helical" evidence="6">
    <location>
        <begin position="413"/>
        <end position="430"/>
    </location>
</feature>
<evidence type="ECO:0000313" key="8">
    <source>
        <dbReference type="EMBL" id="KAJ4394049.1"/>
    </source>
</evidence>
<feature type="transmembrane region" description="Helical" evidence="6">
    <location>
        <begin position="125"/>
        <end position="146"/>
    </location>
</feature>
<accession>A0A9W9CZY4</accession>
<feature type="transmembrane region" description="Helical" evidence="6">
    <location>
        <begin position="186"/>
        <end position="208"/>
    </location>
</feature>
<comment type="subcellular location">
    <subcellularLocation>
        <location evidence="1">Membrane</location>
        <topology evidence="1">Multi-pass membrane protein</topology>
    </subcellularLocation>
</comment>
<dbReference type="FunFam" id="1.20.1250.20:FF:000057">
    <property type="entry name" value="MFS general substrate transporter"/>
    <property type="match status" value="1"/>
</dbReference>
<feature type="transmembrane region" description="Helical" evidence="6">
    <location>
        <begin position="381"/>
        <end position="401"/>
    </location>
</feature>
<proteinExistence type="predicted"/>
<dbReference type="InterPro" id="IPR011701">
    <property type="entry name" value="MFS"/>
</dbReference>
<keyword evidence="5 6" id="KW-0472">Membrane</keyword>
<dbReference type="AlphaFoldDB" id="A0A9W9CZY4"/>
<evidence type="ECO:0000256" key="4">
    <source>
        <dbReference type="ARBA" id="ARBA00022989"/>
    </source>
</evidence>
<sequence length="487" mass="53080">MKGAHTKVLLVTEVVDRPGEDPSNKDAEAYNIEPTLDYAGSAEKTDPEEIKLVRKLDLWMLPMLWILNFLNLLQRQAIAVAPLGGMNDDLGLAGTQFSTAVAVHYASYILGQVPSNMLLTRAPPSLALATGVLLAAVITICVAAVNDFTGLVLYRLFLGFVVAPVWPGTLYILSSFYKRKELGTRISILYTSNMVGTAFQGLIAAPIFSELSGARGMGGWKWMFVIVGTAAGLFAVLSFFTLPNAPKTTWWLAPREKQLAHDRMAADTVEKQSDVSVIRGLKQALKDKYVWTFAFMHHIHTATSGFRSFLPTLLNTLGYNTTTTLGLTCPPYILAGIVAIGLGLSSGKFNERTWHLTGLKFTAVIGFILGCVSMNTAARLVAAFLFVGWTYGVTSLTLGWCGMTCGQTKEKRAAALGFVNTFASASQIWVPYLWPDSAAPQYILPLSASAAMGLIGIVMVWAVRLLLTAENRRIRRENQDATLLYAY</sequence>
<feature type="transmembrane region" description="Helical" evidence="6">
    <location>
        <begin position="322"/>
        <end position="344"/>
    </location>
</feature>
<dbReference type="EMBL" id="JAPEVB010000002">
    <property type="protein sequence ID" value="KAJ4394049.1"/>
    <property type="molecule type" value="Genomic_DNA"/>
</dbReference>
<keyword evidence="2" id="KW-0813">Transport</keyword>
<comment type="caution">
    <text evidence="8">The sequence shown here is derived from an EMBL/GenBank/DDBJ whole genome shotgun (WGS) entry which is preliminary data.</text>
</comment>
<dbReference type="PROSITE" id="PS50850">
    <property type="entry name" value="MFS"/>
    <property type="match status" value="1"/>
</dbReference>
<keyword evidence="3 6" id="KW-0812">Transmembrane</keyword>
<evidence type="ECO:0000256" key="6">
    <source>
        <dbReference type="SAM" id="Phobius"/>
    </source>
</evidence>
<feature type="domain" description="Major facilitator superfamily (MFS) profile" evidence="7">
    <location>
        <begin position="60"/>
        <end position="487"/>
    </location>
</feature>
<dbReference type="SUPFAM" id="SSF103473">
    <property type="entry name" value="MFS general substrate transporter"/>
    <property type="match status" value="1"/>
</dbReference>
<feature type="transmembrane region" description="Helical" evidence="6">
    <location>
        <begin position="356"/>
        <end position="375"/>
    </location>
</feature>
<dbReference type="Proteomes" id="UP001140453">
    <property type="component" value="Unassembled WGS sequence"/>
</dbReference>
<evidence type="ECO:0000256" key="2">
    <source>
        <dbReference type="ARBA" id="ARBA00022448"/>
    </source>
</evidence>